<keyword evidence="2" id="KW-1185">Reference proteome</keyword>
<dbReference type="Proteomes" id="UP000060487">
    <property type="component" value="Unassembled WGS sequence"/>
</dbReference>
<protein>
    <submittedName>
        <fullName evidence="1">Uncharacterized protein</fullName>
    </submittedName>
</protein>
<sequence>MAGTNLFLLLAETTPSNQWMQPNVFQDELSLNQYVNELSVKLEEIIIENYIGYFDEENRLNFIKHYNMDDFPYAPITRLKRLLRDWENWRETIQQSSDKEYKIFGQPIKDHTFCEISKRQATDKNNNYALLNHHACKIMDKNISVSIDGRNAYYFPNLQNFTSLIQWFVENRKPKRMFNLNPKHGENGRGNWPDASSLECSKDEAQELLNTAIGDSGKTLYTYDKKNMKYIVFRYENTDEDKITYHGYHVALNSTDIPQSVKNFFDQKK</sequence>
<dbReference type="RefSeq" id="WP_085052580.1">
    <property type="nucleotide sequence ID" value="NZ_LNQR01000070.1"/>
</dbReference>
<evidence type="ECO:0000313" key="2">
    <source>
        <dbReference type="Proteomes" id="UP000060487"/>
    </source>
</evidence>
<dbReference type="EMBL" id="LNQR01000070">
    <property type="protein sequence ID" value="KWT84044.1"/>
    <property type="molecule type" value="Genomic_DNA"/>
</dbReference>
<organism evidence="1 2">
    <name type="scientific">Candidatus Magnetominusculus xianensis</name>
    <dbReference type="NCBI Taxonomy" id="1748249"/>
    <lineage>
        <taxon>Bacteria</taxon>
        <taxon>Pseudomonadati</taxon>
        <taxon>Nitrospirota</taxon>
        <taxon>Nitrospiria</taxon>
        <taxon>Nitrospirales</taxon>
        <taxon>Nitrospiraceae</taxon>
        <taxon>Candidatus Magnetominusculus</taxon>
    </lineage>
</organism>
<reference evidence="1 2" key="1">
    <citation type="submission" date="2015-11" db="EMBL/GenBank/DDBJ databases">
        <authorList>
            <person name="Lin W."/>
        </authorList>
    </citation>
    <scope>NUCLEOTIDE SEQUENCE [LARGE SCALE GENOMIC DNA]</scope>
    <source>
        <strain evidence="1 2">HCH-1</strain>
    </source>
</reference>
<accession>A0ABR5SF89</accession>
<name>A0ABR5SF89_9BACT</name>
<gene>
    <name evidence="1" type="ORF">ASN18_1971</name>
</gene>
<comment type="caution">
    <text evidence="1">The sequence shown here is derived from an EMBL/GenBank/DDBJ whole genome shotgun (WGS) entry which is preliminary data.</text>
</comment>
<evidence type="ECO:0000313" key="1">
    <source>
        <dbReference type="EMBL" id="KWT84044.1"/>
    </source>
</evidence>
<proteinExistence type="predicted"/>